<keyword evidence="3" id="KW-0862">Zinc</keyword>
<dbReference type="EMBL" id="JAKUCV010003181">
    <property type="protein sequence ID" value="KAJ4839848.1"/>
    <property type="molecule type" value="Genomic_DNA"/>
</dbReference>
<keyword evidence="8" id="KW-1185">Reference proteome</keyword>
<dbReference type="AlphaFoldDB" id="A0A9Q0JFJ9"/>
<dbReference type="Proteomes" id="UP001141552">
    <property type="component" value="Unassembled WGS sequence"/>
</dbReference>
<keyword evidence="5" id="KW-0812">Transmembrane</keyword>
<evidence type="ECO:0000313" key="8">
    <source>
        <dbReference type="Proteomes" id="UP001141552"/>
    </source>
</evidence>
<dbReference type="InterPro" id="IPR010666">
    <property type="entry name" value="Znf_GRF"/>
</dbReference>
<protein>
    <recommendedName>
        <fullName evidence="6">GRF-type domain-containing protein</fullName>
    </recommendedName>
</protein>
<organism evidence="7 8">
    <name type="scientific">Turnera subulata</name>
    <dbReference type="NCBI Taxonomy" id="218843"/>
    <lineage>
        <taxon>Eukaryota</taxon>
        <taxon>Viridiplantae</taxon>
        <taxon>Streptophyta</taxon>
        <taxon>Embryophyta</taxon>
        <taxon>Tracheophyta</taxon>
        <taxon>Spermatophyta</taxon>
        <taxon>Magnoliopsida</taxon>
        <taxon>eudicotyledons</taxon>
        <taxon>Gunneridae</taxon>
        <taxon>Pentapetalae</taxon>
        <taxon>rosids</taxon>
        <taxon>fabids</taxon>
        <taxon>Malpighiales</taxon>
        <taxon>Passifloraceae</taxon>
        <taxon>Turnera</taxon>
    </lineage>
</organism>
<dbReference type="Pfam" id="PF06839">
    <property type="entry name" value="Zn_ribbon_GRF"/>
    <property type="match status" value="1"/>
</dbReference>
<reference evidence="7" key="2">
    <citation type="journal article" date="2023" name="Plants (Basel)">
        <title>Annotation of the Turnera subulata (Passifloraceae) Draft Genome Reveals the S-Locus Evolved after the Divergence of Turneroideae from Passifloroideae in a Stepwise Manner.</title>
        <authorList>
            <person name="Henning P.M."/>
            <person name="Roalson E.H."/>
            <person name="Mir W."/>
            <person name="McCubbin A.G."/>
            <person name="Shore J.S."/>
        </authorList>
    </citation>
    <scope>NUCLEOTIDE SEQUENCE</scope>
    <source>
        <strain evidence="7">F60SS</strain>
    </source>
</reference>
<evidence type="ECO:0000313" key="7">
    <source>
        <dbReference type="EMBL" id="KAJ4839848.1"/>
    </source>
</evidence>
<evidence type="ECO:0000256" key="1">
    <source>
        <dbReference type="ARBA" id="ARBA00022723"/>
    </source>
</evidence>
<feature type="transmembrane region" description="Helical" evidence="5">
    <location>
        <begin position="129"/>
        <end position="148"/>
    </location>
</feature>
<gene>
    <name evidence="7" type="ORF">Tsubulata_027570</name>
</gene>
<proteinExistence type="predicted"/>
<keyword evidence="1" id="KW-0479">Metal-binding</keyword>
<keyword evidence="5" id="KW-0472">Membrane</keyword>
<keyword evidence="5" id="KW-1133">Transmembrane helix</keyword>
<evidence type="ECO:0000256" key="3">
    <source>
        <dbReference type="ARBA" id="ARBA00022833"/>
    </source>
</evidence>
<dbReference type="PROSITE" id="PS51999">
    <property type="entry name" value="ZF_GRF"/>
    <property type="match status" value="1"/>
</dbReference>
<evidence type="ECO:0000256" key="4">
    <source>
        <dbReference type="PROSITE-ProRule" id="PRU01343"/>
    </source>
</evidence>
<dbReference type="PANTHER" id="PTHR33248">
    <property type="entry name" value="ZINC ION-BINDING PROTEIN"/>
    <property type="match status" value="1"/>
</dbReference>
<reference evidence="7" key="1">
    <citation type="submission" date="2022-02" db="EMBL/GenBank/DDBJ databases">
        <authorList>
            <person name="Henning P.M."/>
            <person name="McCubbin A.G."/>
            <person name="Shore J.S."/>
        </authorList>
    </citation>
    <scope>NUCLEOTIDE SEQUENCE</scope>
    <source>
        <strain evidence="7">F60SS</strain>
        <tissue evidence="7">Leaves</tissue>
    </source>
</reference>
<evidence type="ECO:0000256" key="5">
    <source>
        <dbReference type="SAM" id="Phobius"/>
    </source>
</evidence>
<name>A0A9Q0JFJ9_9ROSI</name>
<comment type="caution">
    <text evidence="7">The sequence shown here is derived from an EMBL/GenBank/DDBJ whole genome shotgun (WGS) entry which is preliminary data.</text>
</comment>
<accession>A0A9Q0JFJ9</accession>
<evidence type="ECO:0000256" key="2">
    <source>
        <dbReference type="ARBA" id="ARBA00022771"/>
    </source>
</evidence>
<evidence type="ECO:0000259" key="6">
    <source>
        <dbReference type="PROSITE" id="PS51999"/>
    </source>
</evidence>
<dbReference type="GO" id="GO:0008270">
    <property type="term" value="F:zinc ion binding"/>
    <property type="evidence" value="ECO:0007669"/>
    <property type="project" value="UniProtKB-KW"/>
</dbReference>
<feature type="domain" description="GRF-type" evidence="6">
    <location>
        <begin position="27"/>
        <end position="72"/>
    </location>
</feature>
<keyword evidence="2 4" id="KW-0863">Zinc-finger</keyword>
<sequence length="149" mass="17156">MSNSSSSASSSSFALRRELELWDDVVCYCGELAPILPQWSGVHPGRQYYGCGTYKYRTGGKNCGFFEWANEEMPLRSRIVINRLREQNGDMLREIEALMIVEEKLMEENNLLKEEVQVLQGCKRDLKRAVRLLLCCVIFFVSVMIMSML</sequence>
<dbReference type="OrthoDB" id="1248419at2759"/>